<protein>
    <submittedName>
        <fullName evidence="3">Tyrosine-type recombinase/integrase</fullName>
    </submittedName>
</protein>
<organism evidence="3 4">
    <name type="scientific">Halorussus aquaticus</name>
    <dbReference type="NCBI Taxonomy" id="2953748"/>
    <lineage>
        <taxon>Archaea</taxon>
        <taxon>Methanobacteriati</taxon>
        <taxon>Methanobacteriota</taxon>
        <taxon>Stenosarchaea group</taxon>
        <taxon>Halobacteria</taxon>
        <taxon>Halobacteriales</taxon>
        <taxon>Haladaptataceae</taxon>
        <taxon>Halorussus</taxon>
    </lineage>
</organism>
<dbReference type="PROSITE" id="PS51898">
    <property type="entry name" value="TYR_RECOMBINASE"/>
    <property type="match status" value="1"/>
</dbReference>
<evidence type="ECO:0000313" key="3">
    <source>
        <dbReference type="EMBL" id="MFC4826582.1"/>
    </source>
</evidence>
<dbReference type="InterPro" id="IPR011010">
    <property type="entry name" value="DNA_brk_join_enz"/>
</dbReference>
<dbReference type="Proteomes" id="UP001595945">
    <property type="component" value="Unassembled WGS sequence"/>
</dbReference>
<dbReference type="GO" id="GO:0006310">
    <property type="term" value="P:DNA recombination"/>
    <property type="evidence" value="ECO:0007669"/>
    <property type="project" value="UniProtKB-KW"/>
</dbReference>
<keyword evidence="1" id="KW-0233">DNA recombination</keyword>
<evidence type="ECO:0000259" key="2">
    <source>
        <dbReference type="PROSITE" id="PS51898"/>
    </source>
</evidence>
<dbReference type="GeneID" id="73047989"/>
<reference evidence="3 4" key="1">
    <citation type="journal article" date="2019" name="Int. J. Syst. Evol. Microbiol.">
        <title>The Global Catalogue of Microorganisms (GCM) 10K type strain sequencing project: providing services to taxonomists for standard genome sequencing and annotation.</title>
        <authorList>
            <consortium name="The Broad Institute Genomics Platform"/>
            <consortium name="The Broad Institute Genome Sequencing Center for Infectious Disease"/>
            <person name="Wu L."/>
            <person name="Ma J."/>
        </authorList>
    </citation>
    <scope>NUCLEOTIDE SEQUENCE [LARGE SCALE GENOMIC DNA]</scope>
    <source>
        <strain evidence="3 4">XZYJ18</strain>
    </source>
</reference>
<dbReference type="InterPro" id="IPR002104">
    <property type="entry name" value="Integrase_catalytic"/>
</dbReference>
<dbReference type="SUPFAM" id="SSF56349">
    <property type="entry name" value="DNA breaking-rejoining enzymes"/>
    <property type="match status" value="1"/>
</dbReference>
<dbReference type="AlphaFoldDB" id="A0ABD5Q7A5"/>
<keyword evidence="4" id="KW-1185">Reference proteome</keyword>
<proteinExistence type="predicted"/>
<dbReference type="Pfam" id="PF00589">
    <property type="entry name" value="Phage_integrase"/>
    <property type="match status" value="1"/>
</dbReference>
<dbReference type="CDD" id="cd00397">
    <property type="entry name" value="DNA_BRE_C"/>
    <property type="match status" value="1"/>
</dbReference>
<accession>A0ABD5Q7A5</accession>
<dbReference type="EMBL" id="JBHSHT010000003">
    <property type="protein sequence ID" value="MFC4826582.1"/>
    <property type="molecule type" value="Genomic_DNA"/>
</dbReference>
<evidence type="ECO:0000256" key="1">
    <source>
        <dbReference type="ARBA" id="ARBA00023172"/>
    </source>
</evidence>
<feature type="domain" description="Tyr recombinase" evidence="2">
    <location>
        <begin position="24"/>
        <end position="239"/>
    </location>
</feature>
<dbReference type="InterPro" id="IPR013762">
    <property type="entry name" value="Integrase-like_cat_sf"/>
</dbReference>
<dbReference type="Gene3D" id="1.10.443.10">
    <property type="entry name" value="Intergrase catalytic core"/>
    <property type="match status" value="1"/>
</dbReference>
<name>A0ABD5Q7A5_9EURY</name>
<dbReference type="RefSeq" id="WP_368410521.1">
    <property type="nucleotide sequence ID" value="NZ_CP100403.1"/>
</dbReference>
<comment type="caution">
    <text evidence="3">The sequence shown here is derived from an EMBL/GenBank/DDBJ whole genome shotgun (WGS) entry which is preliminary data.</text>
</comment>
<sequence length="243" mass="27649">MTLDTRIRYGLSLYRQTETGMEATRERALSEREFELLLEGAGRISDTQRRLETRAAILLGGRLGLRPGETTHLSTSWIDLERQMIQIPKQEDCTKGRDGGICGYCRQAVKQRMDHNPKKDFQSFADSYWLPKTEAASRTVPYHFSYRVRIAIELLLDEHGGWPYSFSTLQRRLETALELSPELSNDATSLHGLRATAASYHAGRGLDLPALRAMFGWEDITTARQYLNVDGAMTRRALDSIHQ</sequence>
<gene>
    <name evidence="3" type="ORF">ACFO9K_20180</name>
</gene>
<evidence type="ECO:0000313" key="4">
    <source>
        <dbReference type="Proteomes" id="UP001595945"/>
    </source>
</evidence>